<comment type="caution">
    <text evidence="3">The sequence shown here is derived from an EMBL/GenBank/DDBJ whole genome shotgun (WGS) entry which is preliminary data.</text>
</comment>
<evidence type="ECO:0000313" key="4">
    <source>
        <dbReference type="Proteomes" id="UP001223144"/>
    </source>
</evidence>
<accession>A0ABT6HXA6</accession>
<protein>
    <submittedName>
        <fullName evidence="3">Uncharacterized protein</fullName>
    </submittedName>
</protein>
<evidence type="ECO:0000256" key="2">
    <source>
        <dbReference type="SAM" id="SignalP"/>
    </source>
</evidence>
<gene>
    <name evidence="3" type="ORF">QCN29_30550</name>
</gene>
<feature type="signal peptide" evidence="2">
    <location>
        <begin position="1"/>
        <end position="19"/>
    </location>
</feature>
<keyword evidence="2" id="KW-0732">Signal</keyword>
<reference evidence="3 4" key="1">
    <citation type="submission" date="2023-04" db="EMBL/GenBank/DDBJ databases">
        <title>Streptomyces chengmaiensis sp. nov. isolated from the stem of mangrove plant in Hainan.</title>
        <authorList>
            <person name="Huang X."/>
            <person name="Zhou S."/>
            <person name="Chu X."/>
            <person name="Xie Y."/>
            <person name="Lin Y."/>
        </authorList>
    </citation>
    <scope>NUCLEOTIDE SEQUENCE [LARGE SCALE GENOMIC DNA]</scope>
    <source>
        <strain evidence="3 4">HNM0663</strain>
    </source>
</reference>
<name>A0ABT6HXA6_9ACTN</name>
<dbReference type="Proteomes" id="UP001223144">
    <property type="component" value="Unassembled WGS sequence"/>
</dbReference>
<evidence type="ECO:0000313" key="3">
    <source>
        <dbReference type="EMBL" id="MDH2393040.1"/>
    </source>
</evidence>
<sequence>MGALALTFAGALLGAGVVAWQTHTLAFADSPCWDSVTEQDLDELLGSWDTEAAEIRPAWSRRAAVPLYGSCRITSHNGHTPGRQIDIRVQKLDGLEKGNIPWAEEFLSSRLTPLGDGLLGMASDTRAWVALPDSCSRSGMFSGPAVVDITMGDDEIQNTEDAHRNATFHKALARTAVHVANATMAELGCSGSLPEPGTLTAVPDFQAMRADGELCGVKGLRLPKPYAESDIRIRTSAGENSPVRTCDIVVGHTIRPQLRLQTIQEQDLTGAVGRAAIHNGPSMKDSASKPTGSHSPTIAALRAECPKGDVVFIAQERQASRNYTFVREVFPTYVATEAQRLGCGPLEIQIPD</sequence>
<keyword evidence="4" id="KW-1185">Reference proteome</keyword>
<feature type="chain" id="PRO_5045841330" evidence="2">
    <location>
        <begin position="20"/>
        <end position="352"/>
    </location>
</feature>
<proteinExistence type="predicted"/>
<organism evidence="3 4">
    <name type="scientific">Streptomyces chengmaiensis</name>
    <dbReference type="NCBI Taxonomy" id="3040919"/>
    <lineage>
        <taxon>Bacteria</taxon>
        <taxon>Bacillati</taxon>
        <taxon>Actinomycetota</taxon>
        <taxon>Actinomycetes</taxon>
        <taxon>Kitasatosporales</taxon>
        <taxon>Streptomycetaceae</taxon>
        <taxon>Streptomyces</taxon>
    </lineage>
</organism>
<dbReference type="RefSeq" id="WP_279932245.1">
    <property type="nucleotide sequence ID" value="NZ_JARWBG010000055.1"/>
</dbReference>
<dbReference type="EMBL" id="JARWBG010000055">
    <property type="protein sequence ID" value="MDH2393040.1"/>
    <property type="molecule type" value="Genomic_DNA"/>
</dbReference>
<feature type="region of interest" description="Disordered" evidence="1">
    <location>
        <begin position="276"/>
        <end position="296"/>
    </location>
</feature>
<evidence type="ECO:0000256" key="1">
    <source>
        <dbReference type="SAM" id="MobiDB-lite"/>
    </source>
</evidence>